<feature type="region of interest" description="Disordered" evidence="6">
    <location>
        <begin position="317"/>
        <end position="337"/>
    </location>
</feature>
<dbReference type="GO" id="GO:0003735">
    <property type="term" value="F:structural constituent of ribosome"/>
    <property type="evidence" value="ECO:0007669"/>
    <property type="project" value="InterPro"/>
</dbReference>
<feature type="compositionally biased region" description="Gly residues" evidence="6">
    <location>
        <begin position="210"/>
        <end position="225"/>
    </location>
</feature>
<dbReference type="Proteomes" id="UP000593564">
    <property type="component" value="Unassembled WGS sequence"/>
</dbReference>
<keyword evidence="4" id="KW-0689">Ribosomal protein</keyword>
<keyword evidence="5" id="KW-0687">Ribonucleoprotein</keyword>
<evidence type="ECO:0000256" key="1">
    <source>
        <dbReference type="ARBA" id="ARBA00007634"/>
    </source>
</evidence>
<proteinExistence type="inferred from homology"/>
<organism evidence="7 8">
    <name type="scientific">Camellia sinensis</name>
    <name type="common">Tea plant</name>
    <name type="synonym">Thea sinensis</name>
    <dbReference type="NCBI Taxonomy" id="4442"/>
    <lineage>
        <taxon>Eukaryota</taxon>
        <taxon>Viridiplantae</taxon>
        <taxon>Streptophyta</taxon>
        <taxon>Embryophyta</taxon>
        <taxon>Tracheophyta</taxon>
        <taxon>Spermatophyta</taxon>
        <taxon>Magnoliopsida</taxon>
        <taxon>eudicotyledons</taxon>
        <taxon>Gunneridae</taxon>
        <taxon>Pentapetalae</taxon>
        <taxon>asterids</taxon>
        <taxon>Ericales</taxon>
        <taxon>Theaceae</taxon>
        <taxon>Camellia</taxon>
    </lineage>
</organism>
<keyword evidence="2" id="KW-0699">rRNA-binding</keyword>
<dbReference type="InterPro" id="IPR002583">
    <property type="entry name" value="Ribosomal_bS20"/>
</dbReference>
<feature type="compositionally biased region" description="Basic residues" evidence="6">
    <location>
        <begin position="324"/>
        <end position="333"/>
    </location>
</feature>
<dbReference type="InterPro" id="IPR036510">
    <property type="entry name" value="Ribosomal_bS20_sf"/>
</dbReference>
<evidence type="ECO:0000313" key="8">
    <source>
        <dbReference type="Proteomes" id="UP000593564"/>
    </source>
</evidence>
<reference evidence="7 8" key="2">
    <citation type="submission" date="2020-07" db="EMBL/GenBank/DDBJ databases">
        <title>Genome assembly of wild tea tree DASZ reveals pedigree and selection history of tea varieties.</title>
        <authorList>
            <person name="Zhang W."/>
        </authorList>
    </citation>
    <scope>NUCLEOTIDE SEQUENCE [LARGE SCALE GENOMIC DNA]</scope>
    <source>
        <strain evidence="8">cv. G240</strain>
        <tissue evidence="7">Leaf</tissue>
    </source>
</reference>
<accession>A0A7J7GA99</accession>
<comment type="similarity">
    <text evidence="1">Belongs to the bacterial ribosomal protein bS20 family.</text>
</comment>
<feature type="region of interest" description="Disordered" evidence="6">
    <location>
        <begin position="150"/>
        <end position="226"/>
    </location>
</feature>
<evidence type="ECO:0000256" key="2">
    <source>
        <dbReference type="ARBA" id="ARBA00022730"/>
    </source>
</evidence>
<gene>
    <name evidence="7" type="ORF">HYC85_025186</name>
</gene>
<dbReference type="GO" id="GO:0070181">
    <property type="term" value="F:small ribosomal subunit rRNA binding"/>
    <property type="evidence" value="ECO:0007669"/>
    <property type="project" value="TreeGrafter"/>
</dbReference>
<evidence type="ECO:0000256" key="4">
    <source>
        <dbReference type="ARBA" id="ARBA00022980"/>
    </source>
</evidence>
<evidence type="ECO:0000256" key="5">
    <source>
        <dbReference type="ARBA" id="ARBA00023274"/>
    </source>
</evidence>
<evidence type="ECO:0000313" key="7">
    <source>
        <dbReference type="EMBL" id="KAF5937680.1"/>
    </source>
</evidence>
<dbReference type="AlphaFoldDB" id="A0A7J7GA99"/>
<dbReference type="GO" id="GO:0006412">
    <property type="term" value="P:translation"/>
    <property type="evidence" value="ECO:0007669"/>
    <property type="project" value="InterPro"/>
</dbReference>
<sequence length="369" mass="39627">MSSPQVLLKNPFLCICLFLAQITKPSFLNSLISMSPAVRPTRHSIICEAAPNKKADSAAKRARQAEKRRVYNKARKSEVNTRMKKSKVAFDYVEFYRFPPSGIMQPGGHYLQQHQQAQQMTPQSLMAARSSMLYSQQQFSALQQRQALHSQLGMSSGGSSGLHMLQSEANSSGTTGGALGAGGFPDFGRGSTGEGLQASGRGKQEIGSSEGRGGGSSGGHGGEGGESLYLKASEDVHLHLFRSSARAVVFTLERDPLFLFLRSSGEFDARAGASACKTSGSVQSTLELCFYWAVAHPLWEHHFQVQGVTTWYQSVPGSNTLGRGRGRGRRGRPGRQEVPVPEEIPAVQEGIGQANVAEPVGQQAMGALA</sequence>
<keyword evidence="3" id="KW-0694">RNA-binding</keyword>
<dbReference type="SUPFAM" id="SSF46992">
    <property type="entry name" value="Ribosomal protein S20"/>
    <property type="match status" value="1"/>
</dbReference>
<dbReference type="GO" id="GO:0015935">
    <property type="term" value="C:small ribosomal subunit"/>
    <property type="evidence" value="ECO:0007669"/>
    <property type="project" value="TreeGrafter"/>
</dbReference>
<dbReference type="EMBL" id="JACBKZ010000012">
    <property type="protein sequence ID" value="KAF5937680.1"/>
    <property type="molecule type" value="Genomic_DNA"/>
</dbReference>
<keyword evidence="8" id="KW-1185">Reference proteome</keyword>
<name>A0A7J7GA99_CAMSI</name>
<dbReference type="Gene3D" id="1.20.58.110">
    <property type="entry name" value="Ribosomal protein S20"/>
    <property type="match status" value="1"/>
</dbReference>
<protein>
    <submittedName>
        <fullName evidence="7">Uncharacterized protein</fullName>
    </submittedName>
</protein>
<dbReference type="PANTHER" id="PTHR33398:SF1">
    <property type="entry name" value="SMALL RIBOSOMAL SUBUNIT PROTEIN BS20C"/>
    <property type="match status" value="1"/>
</dbReference>
<dbReference type="PANTHER" id="PTHR33398">
    <property type="entry name" value="30S RIBOSOMAL PROTEIN S20"/>
    <property type="match status" value="1"/>
</dbReference>
<evidence type="ECO:0000256" key="3">
    <source>
        <dbReference type="ARBA" id="ARBA00022884"/>
    </source>
</evidence>
<feature type="compositionally biased region" description="Gly residues" evidence="6">
    <location>
        <begin position="174"/>
        <end position="193"/>
    </location>
</feature>
<comment type="caution">
    <text evidence="7">The sequence shown here is derived from an EMBL/GenBank/DDBJ whole genome shotgun (WGS) entry which is preliminary data.</text>
</comment>
<evidence type="ECO:0000256" key="6">
    <source>
        <dbReference type="SAM" id="MobiDB-lite"/>
    </source>
</evidence>
<reference evidence="8" key="1">
    <citation type="journal article" date="2020" name="Nat. Commun.">
        <title>Genome assembly of wild tea tree DASZ reveals pedigree and selection history of tea varieties.</title>
        <authorList>
            <person name="Zhang W."/>
            <person name="Zhang Y."/>
            <person name="Qiu H."/>
            <person name="Guo Y."/>
            <person name="Wan H."/>
            <person name="Zhang X."/>
            <person name="Scossa F."/>
            <person name="Alseekh S."/>
            <person name="Zhang Q."/>
            <person name="Wang P."/>
            <person name="Xu L."/>
            <person name="Schmidt M.H."/>
            <person name="Jia X."/>
            <person name="Li D."/>
            <person name="Zhu A."/>
            <person name="Guo F."/>
            <person name="Chen W."/>
            <person name="Ni D."/>
            <person name="Usadel B."/>
            <person name="Fernie A.R."/>
            <person name="Wen W."/>
        </authorList>
    </citation>
    <scope>NUCLEOTIDE SEQUENCE [LARGE SCALE GENOMIC DNA]</scope>
    <source>
        <strain evidence="8">cv. G240</strain>
    </source>
</reference>